<dbReference type="Proteomes" id="UP000265703">
    <property type="component" value="Unassembled WGS sequence"/>
</dbReference>
<gene>
    <name evidence="1" type="ORF">C1645_792951</name>
</gene>
<organism evidence="1 2">
    <name type="scientific">Glomus cerebriforme</name>
    <dbReference type="NCBI Taxonomy" id="658196"/>
    <lineage>
        <taxon>Eukaryota</taxon>
        <taxon>Fungi</taxon>
        <taxon>Fungi incertae sedis</taxon>
        <taxon>Mucoromycota</taxon>
        <taxon>Glomeromycotina</taxon>
        <taxon>Glomeromycetes</taxon>
        <taxon>Glomerales</taxon>
        <taxon>Glomeraceae</taxon>
        <taxon>Glomus</taxon>
    </lineage>
</organism>
<dbReference type="EMBL" id="QKYT01001013">
    <property type="protein sequence ID" value="RIA80246.1"/>
    <property type="molecule type" value="Genomic_DNA"/>
</dbReference>
<evidence type="ECO:0000313" key="1">
    <source>
        <dbReference type="EMBL" id="RIA80246.1"/>
    </source>
</evidence>
<sequence>MEQIDFKSNPFVWYYMTKKYLFVYAYYTASERLFSDAENLLNAKRTRISPKLFKRLIFLKRNAKYLDSIHKSYGS</sequence>
<name>A0A397S6A5_9GLOM</name>
<keyword evidence="2" id="KW-1185">Reference proteome</keyword>
<dbReference type="OrthoDB" id="2409584at2759"/>
<evidence type="ECO:0008006" key="3">
    <source>
        <dbReference type="Google" id="ProtNLM"/>
    </source>
</evidence>
<dbReference type="AlphaFoldDB" id="A0A397S6A5"/>
<accession>A0A397S6A5</accession>
<proteinExistence type="predicted"/>
<evidence type="ECO:0000313" key="2">
    <source>
        <dbReference type="Proteomes" id="UP000265703"/>
    </source>
</evidence>
<comment type="caution">
    <text evidence="1">The sequence shown here is derived from an EMBL/GenBank/DDBJ whole genome shotgun (WGS) entry which is preliminary data.</text>
</comment>
<protein>
    <recommendedName>
        <fullName evidence="3">HAT C-terminal dimerisation domain-containing protein</fullName>
    </recommendedName>
</protein>
<reference evidence="1 2" key="1">
    <citation type="submission" date="2018-06" db="EMBL/GenBank/DDBJ databases">
        <title>Comparative genomics reveals the genomic features of Rhizophagus irregularis, R. cerebriforme, R. diaphanum and Gigaspora rosea, and their symbiotic lifestyle signature.</title>
        <authorList>
            <person name="Morin E."/>
            <person name="San Clemente H."/>
            <person name="Chen E.C.H."/>
            <person name="De La Providencia I."/>
            <person name="Hainaut M."/>
            <person name="Kuo A."/>
            <person name="Kohler A."/>
            <person name="Murat C."/>
            <person name="Tang N."/>
            <person name="Roy S."/>
            <person name="Loubradou J."/>
            <person name="Henrissat B."/>
            <person name="Grigoriev I.V."/>
            <person name="Corradi N."/>
            <person name="Roux C."/>
            <person name="Martin F.M."/>
        </authorList>
    </citation>
    <scope>NUCLEOTIDE SEQUENCE [LARGE SCALE GENOMIC DNA]</scope>
    <source>
        <strain evidence="1 2">DAOM 227022</strain>
    </source>
</reference>